<accession>A0A5B6VNP7</accession>
<organism evidence="1 2">
    <name type="scientific">Gossypium australe</name>
    <dbReference type="NCBI Taxonomy" id="47621"/>
    <lineage>
        <taxon>Eukaryota</taxon>
        <taxon>Viridiplantae</taxon>
        <taxon>Streptophyta</taxon>
        <taxon>Embryophyta</taxon>
        <taxon>Tracheophyta</taxon>
        <taxon>Spermatophyta</taxon>
        <taxon>Magnoliopsida</taxon>
        <taxon>eudicotyledons</taxon>
        <taxon>Gunneridae</taxon>
        <taxon>Pentapetalae</taxon>
        <taxon>rosids</taxon>
        <taxon>malvids</taxon>
        <taxon>Malvales</taxon>
        <taxon>Malvaceae</taxon>
        <taxon>Malvoideae</taxon>
        <taxon>Gossypium</taxon>
    </lineage>
</organism>
<protein>
    <submittedName>
        <fullName evidence="1">Integrase</fullName>
    </submittedName>
</protein>
<dbReference type="AlphaFoldDB" id="A0A5B6VNP7"/>
<proteinExistence type="predicted"/>
<comment type="caution">
    <text evidence="1">The sequence shown here is derived from an EMBL/GenBank/DDBJ whole genome shotgun (WGS) entry which is preliminary data.</text>
</comment>
<evidence type="ECO:0000313" key="2">
    <source>
        <dbReference type="Proteomes" id="UP000325315"/>
    </source>
</evidence>
<dbReference type="EMBL" id="SMMG02000006">
    <property type="protein sequence ID" value="KAA3470746.1"/>
    <property type="molecule type" value="Genomic_DNA"/>
</dbReference>
<dbReference type="PANTHER" id="PTHR45835">
    <property type="entry name" value="YALI0A06105P"/>
    <property type="match status" value="1"/>
</dbReference>
<dbReference type="PANTHER" id="PTHR45835:SF99">
    <property type="entry name" value="CHROMO DOMAIN-CONTAINING PROTEIN-RELATED"/>
    <property type="match status" value="1"/>
</dbReference>
<gene>
    <name evidence="1" type="ORF">EPI10_016431</name>
</gene>
<sequence length="124" mass="14338">MLPTKELGTDGQTTRPYVWPCVYPCGQNKAISKPYFSPKFFLVPTLILPYIYQPIQDIKTKPTLTLYMIYHHMIVMDFVSGQPLSPSKKNPVWIVVDWLMKSTHFLPVNSTCSLEKLAELFMPR</sequence>
<name>A0A5B6VNP7_9ROSI</name>
<reference evidence="2" key="1">
    <citation type="journal article" date="2019" name="Plant Biotechnol. J.">
        <title>Genome sequencing of the Australian wild diploid species Gossypium australe highlights disease resistance and delayed gland morphogenesis.</title>
        <authorList>
            <person name="Cai Y."/>
            <person name="Cai X."/>
            <person name="Wang Q."/>
            <person name="Wang P."/>
            <person name="Zhang Y."/>
            <person name="Cai C."/>
            <person name="Xu Y."/>
            <person name="Wang K."/>
            <person name="Zhou Z."/>
            <person name="Wang C."/>
            <person name="Geng S."/>
            <person name="Li B."/>
            <person name="Dong Q."/>
            <person name="Hou Y."/>
            <person name="Wang H."/>
            <person name="Ai P."/>
            <person name="Liu Z."/>
            <person name="Yi F."/>
            <person name="Sun M."/>
            <person name="An G."/>
            <person name="Cheng J."/>
            <person name="Zhang Y."/>
            <person name="Shi Q."/>
            <person name="Xie Y."/>
            <person name="Shi X."/>
            <person name="Chang Y."/>
            <person name="Huang F."/>
            <person name="Chen Y."/>
            <person name="Hong S."/>
            <person name="Mi L."/>
            <person name="Sun Q."/>
            <person name="Zhang L."/>
            <person name="Zhou B."/>
            <person name="Peng R."/>
            <person name="Zhang X."/>
            <person name="Liu F."/>
        </authorList>
    </citation>
    <scope>NUCLEOTIDE SEQUENCE [LARGE SCALE GENOMIC DNA]</scope>
    <source>
        <strain evidence="2">cv. PA1801</strain>
    </source>
</reference>
<dbReference type="Proteomes" id="UP000325315">
    <property type="component" value="Unassembled WGS sequence"/>
</dbReference>
<evidence type="ECO:0000313" key="1">
    <source>
        <dbReference type="EMBL" id="KAA3470746.1"/>
    </source>
</evidence>
<keyword evidence="2" id="KW-1185">Reference proteome</keyword>